<organism evidence="1 2">
    <name type="scientific">Eretmocerus hayati</name>
    <dbReference type="NCBI Taxonomy" id="131215"/>
    <lineage>
        <taxon>Eukaryota</taxon>
        <taxon>Metazoa</taxon>
        <taxon>Ecdysozoa</taxon>
        <taxon>Arthropoda</taxon>
        <taxon>Hexapoda</taxon>
        <taxon>Insecta</taxon>
        <taxon>Pterygota</taxon>
        <taxon>Neoptera</taxon>
        <taxon>Endopterygota</taxon>
        <taxon>Hymenoptera</taxon>
        <taxon>Apocrita</taxon>
        <taxon>Proctotrupomorpha</taxon>
        <taxon>Chalcidoidea</taxon>
        <taxon>Aphelinidae</taxon>
        <taxon>Aphelininae</taxon>
        <taxon>Eretmocerus</taxon>
    </lineage>
</organism>
<evidence type="ECO:0000313" key="1">
    <source>
        <dbReference type="EMBL" id="KAJ8683079.1"/>
    </source>
</evidence>
<keyword evidence="2" id="KW-1185">Reference proteome</keyword>
<evidence type="ECO:0000313" key="2">
    <source>
        <dbReference type="Proteomes" id="UP001239111"/>
    </source>
</evidence>
<proteinExistence type="predicted"/>
<reference evidence="1" key="1">
    <citation type="submission" date="2023-04" db="EMBL/GenBank/DDBJ databases">
        <title>A chromosome-level genome assembly of the parasitoid wasp Eretmocerus hayati.</title>
        <authorList>
            <person name="Zhong Y."/>
            <person name="Liu S."/>
            <person name="Liu Y."/>
        </authorList>
    </citation>
    <scope>NUCLEOTIDE SEQUENCE</scope>
    <source>
        <strain evidence="1">ZJU_SS_LIU_2023</strain>
    </source>
</reference>
<gene>
    <name evidence="1" type="ORF">QAD02_018871</name>
</gene>
<protein>
    <submittedName>
        <fullName evidence="1">Uncharacterized protein</fullName>
    </submittedName>
</protein>
<dbReference type="Proteomes" id="UP001239111">
    <property type="component" value="Chromosome 1"/>
</dbReference>
<comment type="caution">
    <text evidence="1">The sequence shown here is derived from an EMBL/GenBank/DDBJ whole genome shotgun (WGS) entry which is preliminary data.</text>
</comment>
<sequence>MHHLVMWITENPPTRGVVKDKDFKQLKTKAKARMHGKWFDVEHVASDSDAQYLEELEVDVQGRIMTPRKTDVLPDAILLEKRRALKEKKEVVSARTAASETNESHVLSKKSIMSDESSDGETLKSPPKNRESVEERSTIEMPAITSSVQKKRRRLLICDDSTDDENYGSPLKNSKISKGTGCKNDGCEVGEEDHKRSERQEESQEEMEIRESGSHKGTTANRVEIGKKQNQDRASVGDSQDEIHESGREDEEKIDEDMGRIEPEENDVAVQNKRQAMIIANRRQDRAREDMGRKRVGRNASAQDETRRNQRRRIDEESVDYDEDYRKSLLSDRKQRGKVKLLRNYNIFIDAAELAVMKADWRNQPKEFARRLMHLIIGTNDLRGMTPTERGGYIRIPKKTFAAVLSK</sequence>
<accession>A0ACC2PHK8</accession>
<name>A0ACC2PHK8_9HYME</name>
<dbReference type="EMBL" id="CM056741">
    <property type="protein sequence ID" value="KAJ8683079.1"/>
    <property type="molecule type" value="Genomic_DNA"/>
</dbReference>